<dbReference type="InterPro" id="IPR020843">
    <property type="entry name" value="ER"/>
</dbReference>
<evidence type="ECO:0000313" key="9">
    <source>
        <dbReference type="Proteomes" id="UP001147733"/>
    </source>
</evidence>
<accession>A0A9W9PGE1</accession>
<dbReference type="Proteomes" id="UP001147733">
    <property type="component" value="Unassembled WGS sequence"/>
</dbReference>
<dbReference type="FunFam" id="3.40.50.720:FF:000039">
    <property type="entry name" value="Alcohol dehydrogenase AdhP"/>
    <property type="match status" value="1"/>
</dbReference>
<dbReference type="Gene3D" id="3.40.50.720">
    <property type="entry name" value="NAD(P)-binding Rossmann-like Domain"/>
    <property type="match status" value="1"/>
</dbReference>
<dbReference type="AlphaFoldDB" id="A0A9W9PGE1"/>
<keyword evidence="6" id="KW-0520">NAD</keyword>
<reference evidence="8" key="1">
    <citation type="submission" date="2022-11" db="EMBL/GenBank/DDBJ databases">
        <authorList>
            <person name="Petersen C."/>
        </authorList>
    </citation>
    <scope>NUCLEOTIDE SEQUENCE</scope>
    <source>
        <strain evidence="8">IBT 23319</strain>
    </source>
</reference>
<comment type="similarity">
    <text evidence="2">Belongs to the zinc-containing alcohol dehydrogenase family.</text>
</comment>
<evidence type="ECO:0000259" key="7">
    <source>
        <dbReference type="SMART" id="SM00829"/>
    </source>
</evidence>
<evidence type="ECO:0000313" key="8">
    <source>
        <dbReference type="EMBL" id="KAJ5242819.1"/>
    </source>
</evidence>
<feature type="domain" description="Enoyl reductase (ER)" evidence="7">
    <location>
        <begin position="16"/>
        <end position="367"/>
    </location>
</feature>
<dbReference type="SUPFAM" id="SSF51735">
    <property type="entry name" value="NAD(P)-binding Rossmann-fold domains"/>
    <property type="match status" value="1"/>
</dbReference>
<keyword evidence="9" id="KW-1185">Reference proteome</keyword>
<reference evidence="8" key="2">
    <citation type="journal article" date="2023" name="IMA Fungus">
        <title>Comparative genomic study of the Penicillium genus elucidates a diverse pangenome and 15 lateral gene transfer events.</title>
        <authorList>
            <person name="Petersen C."/>
            <person name="Sorensen T."/>
            <person name="Nielsen M.R."/>
            <person name="Sondergaard T.E."/>
            <person name="Sorensen J.L."/>
            <person name="Fitzpatrick D.A."/>
            <person name="Frisvad J.C."/>
            <person name="Nielsen K.L."/>
        </authorList>
    </citation>
    <scope>NUCLEOTIDE SEQUENCE</scope>
    <source>
        <strain evidence="8">IBT 23319</strain>
    </source>
</reference>
<keyword evidence="5" id="KW-0560">Oxidoreductase</keyword>
<dbReference type="SMART" id="SM00829">
    <property type="entry name" value="PKS_ER"/>
    <property type="match status" value="1"/>
</dbReference>
<dbReference type="InterPro" id="IPR036291">
    <property type="entry name" value="NAD(P)-bd_dom_sf"/>
</dbReference>
<comment type="caution">
    <text evidence="8">The sequence shown here is derived from an EMBL/GenBank/DDBJ whole genome shotgun (WGS) entry which is preliminary data.</text>
</comment>
<name>A0A9W9PGE1_PENCI</name>
<dbReference type="OrthoDB" id="1879366at2759"/>
<dbReference type="Pfam" id="PF00107">
    <property type="entry name" value="ADH_zinc_N"/>
    <property type="match status" value="1"/>
</dbReference>
<dbReference type="GeneID" id="81379233"/>
<comment type="cofactor">
    <cofactor evidence="1">
        <name>Zn(2+)</name>
        <dbReference type="ChEBI" id="CHEBI:29105"/>
    </cofactor>
</comment>
<evidence type="ECO:0000256" key="6">
    <source>
        <dbReference type="ARBA" id="ARBA00023027"/>
    </source>
</evidence>
<dbReference type="InterPro" id="IPR013154">
    <property type="entry name" value="ADH-like_N"/>
</dbReference>
<dbReference type="EMBL" id="JAPQKT010000001">
    <property type="protein sequence ID" value="KAJ5242819.1"/>
    <property type="molecule type" value="Genomic_DNA"/>
</dbReference>
<evidence type="ECO:0000256" key="1">
    <source>
        <dbReference type="ARBA" id="ARBA00001947"/>
    </source>
</evidence>
<dbReference type="Pfam" id="PF08240">
    <property type="entry name" value="ADH_N"/>
    <property type="match status" value="1"/>
</dbReference>
<keyword evidence="3" id="KW-0479">Metal-binding</keyword>
<dbReference type="PANTHER" id="PTHR42940:SF2">
    <property type="entry name" value="DEHYDROGENASE FAMILY OXIDOREDUCTASE, PUTATIVE (JCVI)-RELATED"/>
    <property type="match status" value="1"/>
</dbReference>
<dbReference type="GO" id="GO:0004022">
    <property type="term" value="F:alcohol dehydrogenase (NAD+) activity"/>
    <property type="evidence" value="ECO:0007669"/>
    <property type="project" value="TreeGrafter"/>
</dbReference>
<evidence type="ECO:0000256" key="3">
    <source>
        <dbReference type="ARBA" id="ARBA00022723"/>
    </source>
</evidence>
<dbReference type="GO" id="GO:0005737">
    <property type="term" value="C:cytoplasm"/>
    <property type="evidence" value="ECO:0007669"/>
    <property type="project" value="TreeGrafter"/>
</dbReference>
<organism evidence="8 9">
    <name type="scientific">Penicillium citrinum</name>
    <dbReference type="NCBI Taxonomy" id="5077"/>
    <lineage>
        <taxon>Eukaryota</taxon>
        <taxon>Fungi</taxon>
        <taxon>Dikarya</taxon>
        <taxon>Ascomycota</taxon>
        <taxon>Pezizomycotina</taxon>
        <taxon>Eurotiomycetes</taxon>
        <taxon>Eurotiomycetidae</taxon>
        <taxon>Eurotiales</taxon>
        <taxon>Aspergillaceae</taxon>
        <taxon>Penicillium</taxon>
    </lineage>
</organism>
<sequence length="370" mass="38805">MTIPSSQIAAVIPSSGASATSGVEIIHAHPVPVPGDGDLLVKLEYSGVCHTDIHSIRGDTPMLTDVAGHEGVGTVIAGEIYLYLPLFSQSQSHANMALCHVIVGPQVNETQWIGQRVGISSCLACEICAINHTACPSQKNAGAYIVSPALHVTKIPSTLSPELAAPLLCAGIAMYSSIMKTKPRPGDWLAILGAGGGLGHMGVQIAAKKGLNVLAIDKGPKKKELCLSLGAKHFLDFSEVDIIDGAKTLTSGLGVHGVICTANSAKAYEQSLQMLRPLGTLVCVGIPSVPFNLPATPLDMIIKGEDSALFRLTIVGNSAGTALEMDELLSMAVAKDVEAHIKVFELHEINNVLERLEKSEVEGRVVLKIP</sequence>
<proteinExistence type="inferred from homology"/>
<dbReference type="CDD" id="cd08297">
    <property type="entry name" value="CAD3"/>
    <property type="match status" value="1"/>
</dbReference>
<keyword evidence="4" id="KW-0862">Zinc</keyword>
<dbReference type="SUPFAM" id="SSF50129">
    <property type="entry name" value="GroES-like"/>
    <property type="match status" value="1"/>
</dbReference>
<dbReference type="InterPro" id="IPR011032">
    <property type="entry name" value="GroES-like_sf"/>
</dbReference>
<evidence type="ECO:0000256" key="4">
    <source>
        <dbReference type="ARBA" id="ARBA00022833"/>
    </source>
</evidence>
<protein>
    <recommendedName>
        <fullName evidence="7">Enoyl reductase (ER) domain-containing protein</fullName>
    </recommendedName>
</protein>
<gene>
    <name evidence="8" type="ORF">N7469_001146</name>
</gene>
<dbReference type="InterPro" id="IPR013149">
    <property type="entry name" value="ADH-like_C"/>
</dbReference>
<evidence type="ECO:0000256" key="2">
    <source>
        <dbReference type="ARBA" id="ARBA00008072"/>
    </source>
</evidence>
<dbReference type="GO" id="GO:0046872">
    <property type="term" value="F:metal ion binding"/>
    <property type="evidence" value="ECO:0007669"/>
    <property type="project" value="UniProtKB-KW"/>
</dbReference>
<evidence type="ECO:0000256" key="5">
    <source>
        <dbReference type="ARBA" id="ARBA00023002"/>
    </source>
</evidence>
<dbReference type="RefSeq" id="XP_056505823.1">
    <property type="nucleotide sequence ID" value="XM_056640066.1"/>
</dbReference>
<dbReference type="Gene3D" id="3.90.180.10">
    <property type="entry name" value="Medium-chain alcohol dehydrogenases, catalytic domain"/>
    <property type="match status" value="2"/>
</dbReference>
<dbReference type="PANTHER" id="PTHR42940">
    <property type="entry name" value="ALCOHOL DEHYDROGENASE 1-RELATED"/>
    <property type="match status" value="1"/>
</dbReference>